<keyword evidence="2" id="KW-1185">Reference proteome</keyword>
<name>A0A6N8U4K5_9STAP</name>
<dbReference type="AlphaFoldDB" id="A0A6N8U4K5"/>
<sequence>MKTAADIIVDLIERINVHDPGARRAHGNGANYGADVALNDNGKAIFGNVERSVVRLSNVATSEKVPDWTINVKGCSIRFDHPARPIDIIGVTFPYFPFATASETIDLFYRIHRFLGNKNIIRFVDIFRAGDLYRHLGALARWLPKDTGMDHSYYSAQSYGKDALKFRLDYDTGTETIDVYAEHDASITSYSPESELYLGKVTIDKEVQVKEIKFMDAMNAPFGRAPNGEIPLLRHFVYRRSFLGRMDEVQLDQHEYEMLRELWEEEKYFVLSKDRQLYDEINHLFDAGVEMSVETFSRLMDQAYDKKYEAETIRSYFTEVWSHFTETADAEEWVQYQELLDSADIDPINVFLSDMAMKYEVSKLLNSTVVKVLGRENL</sequence>
<dbReference type="Proteomes" id="UP000436284">
    <property type="component" value="Unassembled WGS sequence"/>
</dbReference>
<dbReference type="SUPFAM" id="SSF56634">
    <property type="entry name" value="Heme-dependent catalase-like"/>
    <property type="match status" value="1"/>
</dbReference>
<dbReference type="EMBL" id="WUUK01000003">
    <property type="protein sequence ID" value="MXQ51405.1"/>
    <property type="molecule type" value="Genomic_DNA"/>
</dbReference>
<dbReference type="InterPro" id="IPR020835">
    <property type="entry name" value="Catalase_sf"/>
</dbReference>
<reference evidence="1 2" key="1">
    <citation type="submission" date="2019-12" db="EMBL/GenBank/DDBJ databases">
        <title>Salinicoccus cyprini sp. nov., isolated from gastro-intestinal tract of mirror carp, Cyprinus carpio var. specularis, collected from Gobind Sagar Reservoir, Himachal Pradesh, India.</title>
        <authorList>
            <person name="Talwar C."/>
            <person name="Singh A.K."/>
            <person name="Lal R."/>
            <person name="Negi R.K."/>
        </authorList>
    </citation>
    <scope>NUCLEOTIDE SEQUENCE [LARGE SCALE GENOMIC DNA]</scope>
    <source>
        <strain evidence="1 2">J-82</strain>
    </source>
</reference>
<dbReference type="GO" id="GO:0020037">
    <property type="term" value="F:heme binding"/>
    <property type="evidence" value="ECO:0007669"/>
    <property type="project" value="InterPro"/>
</dbReference>
<dbReference type="RefSeq" id="WP_160655892.1">
    <property type="nucleotide sequence ID" value="NZ_JBHRWU010000001.1"/>
</dbReference>
<comment type="caution">
    <text evidence="1">The sequence shown here is derived from an EMBL/GenBank/DDBJ whole genome shotgun (WGS) entry which is preliminary data.</text>
</comment>
<evidence type="ECO:0000313" key="1">
    <source>
        <dbReference type="EMBL" id="MXQ51405.1"/>
    </source>
</evidence>
<dbReference type="Gene3D" id="2.40.180.10">
    <property type="entry name" value="Catalase core domain"/>
    <property type="match status" value="1"/>
</dbReference>
<accession>A0A6N8U4K5</accession>
<dbReference type="OrthoDB" id="2386687at2"/>
<proteinExistence type="predicted"/>
<protein>
    <submittedName>
        <fullName evidence="1">DUF1722 domain-containing protein</fullName>
    </submittedName>
</protein>
<gene>
    <name evidence="1" type="ORF">GQ671_08990</name>
</gene>
<evidence type="ECO:0000313" key="2">
    <source>
        <dbReference type="Proteomes" id="UP000436284"/>
    </source>
</evidence>
<organism evidence="1 2">
    <name type="scientific">Salinicoccus hispanicus</name>
    <dbReference type="NCBI Taxonomy" id="157225"/>
    <lineage>
        <taxon>Bacteria</taxon>
        <taxon>Bacillati</taxon>
        <taxon>Bacillota</taxon>
        <taxon>Bacilli</taxon>
        <taxon>Bacillales</taxon>
        <taxon>Staphylococcaceae</taxon>
        <taxon>Salinicoccus</taxon>
    </lineage>
</organism>